<dbReference type="AlphaFoldDB" id="A0A314UV32"/>
<dbReference type="Proteomes" id="UP000250321">
    <property type="component" value="Unassembled WGS sequence"/>
</dbReference>
<evidence type="ECO:0000313" key="1">
    <source>
        <dbReference type="EMBL" id="PQM40394.1"/>
    </source>
</evidence>
<protein>
    <submittedName>
        <fullName evidence="1">Uncharacterized protein</fullName>
    </submittedName>
</protein>
<evidence type="ECO:0000313" key="2">
    <source>
        <dbReference type="Proteomes" id="UP000250321"/>
    </source>
</evidence>
<organism evidence="1 2">
    <name type="scientific">Prunus yedoensis var. nudiflora</name>
    <dbReference type="NCBI Taxonomy" id="2094558"/>
    <lineage>
        <taxon>Eukaryota</taxon>
        <taxon>Viridiplantae</taxon>
        <taxon>Streptophyta</taxon>
        <taxon>Embryophyta</taxon>
        <taxon>Tracheophyta</taxon>
        <taxon>Spermatophyta</taxon>
        <taxon>Magnoliopsida</taxon>
        <taxon>eudicotyledons</taxon>
        <taxon>Gunneridae</taxon>
        <taxon>Pentapetalae</taxon>
        <taxon>rosids</taxon>
        <taxon>fabids</taxon>
        <taxon>Rosales</taxon>
        <taxon>Rosaceae</taxon>
        <taxon>Amygdaloideae</taxon>
        <taxon>Amygdaleae</taxon>
        <taxon>Prunus</taxon>
    </lineage>
</organism>
<comment type="caution">
    <text evidence="1">The sequence shown here is derived from an EMBL/GenBank/DDBJ whole genome shotgun (WGS) entry which is preliminary data.</text>
</comment>
<keyword evidence="2" id="KW-1185">Reference proteome</keyword>
<name>A0A314UV32_PRUYE</name>
<proteinExistence type="predicted"/>
<gene>
    <name evidence="1" type="ORF">Pyn_34187</name>
</gene>
<dbReference type="EMBL" id="PJQY01003083">
    <property type="protein sequence ID" value="PQM40394.1"/>
    <property type="molecule type" value="Genomic_DNA"/>
</dbReference>
<sequence>MCACSSDYLDQVSSGNAVSGSMSGRDGWWNESWWHSNAAWCIPGPSPTTVEKERYWDGDGIPSTAEIQTFLRNTAASSLVAMAVLKFMKNWNAVAEILALLGMLVTAVG</sequence>
<accession>A0A314UV32</accession>
<reference evidence="1 2" key="1">
    <citation type="submission" date="2018-02" db="EMBL/GenBank/DDBJ databases">
        <title>Draft genome of wild Prunus yedoensis var. nudiflora.</title>
        <authorList>
            <person name="Baek S."/>
            <person name="Kim J.-H."/>
            <person name="Choi K."/>
            <person name="Kim G.-B."/>
            <person name="Cho A."/>
            <person name="Jang H."/>
            <person name="Shin C.-H."/>
            <person name="Yu H.-J."/>
            <person name="Mun J.-H."/>
        </authorList>
    </citation>
    <scope>NUCLEOTIDE SEQUENCE [LARGE SCALE GENOMIC DNA]</scope>
    <source>
        <strain evidence="2">cv. Jeju island</strain>
        <tissue evidence="1">Leaf</tissue>
    </source>
</reference>